<comment type="domain">
    <text evidence="33">The CD4-binding region is targeted by the antibody b12.</text>
</comment>
<evidence type="ECO:0000256" key="15">
    <source>
        <dbReference type="ARBA" id="ARBA00022703"/>
    </source>
</evidence>
<dbReference type="GO" id="GO:0005198">
    <property type="term" value="F:structural molecule activity"/>
    <property type="evidence" value="ECO:0007669"/>
    <property type="project" value="UniProtKB-UniRule"/>
</dbReference>
<comment type="caution">
    <text evidence="33">Lacks conserved residue(s) required for the propagation of feature annotation.</text>
</comment>
<dbReference type="GO" id="GO:0019082">
    <property type="term" value="P:viral protein processing"/>
    <property type="evidence" value="ECO:0007669"/>
    <property type="project" value="UniProtKB-UniRule"/>
</dbReference>
<keyword evidence="21 33" id="KW-1164">Virus endocytosis by host</keyword>
<dbReference type="CDD" id="cd09909">
    <property type="entry name" value="HIV-1-like_HR1-HR2"/>
    <property type="match status" value="1"/>
</dbReference>
<comment type="function">
    <text evidence="33">Transmembrane protein gp41: Acts as a class I viral fusion protein. Under the current model, the protein has at least 3 conformational states: pre-fusion native state, pre-hairpin intermediate state, and post-fusion hairpin state. During fusion of viral and target intracellular membranes, the coiled coil regions (heptad repeats) assume a trimer-of-hairpins structure, positioning the fusion peptide in close proximity to the C-terminal region of the ectodomain. The formation of this structure appears to drive apposition and subsequent fusion of viral and target cell membranes. Complete fusion occurs in host cell endosomes and is dynamin-dependent, however some lipid transfer might occur at the plasma membrane. The virus undergoes clathrin-dependent internalization long before endosomal fusion, thus minimizing the surface exposure of conserved viral epitopes during fusion and reducing the efficacy of inhibitors targeting these epitopes. Membranes fusion leads to delivery of the nucleocapsid into the cytoplasm.</text>
</comment>
<evidence type="ECO:0000256" key="26">
    <source>
        <dbReference type="ARBA" id="ARBA00023139"/>
    </source>
</evidence>
<keyword evidence="28 33" id="KW-0325">Glycoprotein</keyword>
<feature type="disulfide bond" evidence="33">
    <location>
        <begin position="52"/>
        <end position="72"/>
    </location>
</feature>
<dbReference type="GO" id="GO:0019064">
    <property type="term" value="P:fusion of virus membrane with host plasma membrane"/>
    <property type="evidence" value="ECO:0007669"/>
    <property type="project" value="UniProtKB-UniRule"/>
</dbReference>
<evidence type="ECO:0000256" key="34">
    <source>
        <dbReference type="RuleBase" id="RU363095"/>
    </source>
</evidence>
<keyword evidence="22 33" id="KW-1133">Transmembrane helix</keyword>
<evidence type="ECO:0000256" key="22">
    <source>
        <dbReference type="ARBA" id="ARBA00022989"/>
    </source>
</evidence>
<comment type="function">
    <text evidence="33">Surface protein gp120: Attaches the virus to the host lymphoid cell by binding to the primary receptor CD4. This interaction induces a structural rearrangement creating a high affinity binding site for a chemokine coreceptor like CXCR4 and/or CCR5. Acts as a ligand for CD209/DC-SIGN and CLEC4M/DC-SIGNR, which are respectively found on dendritic cells (DCs), and on endothelial cells of liver sinusoids and lymph node sinuses. These interactions allow capture of viral particles at mucosal surfaces by these cells and subsequent transmission to permissive cells. HIV subverts the migration properties of dendritic cells to gain access to CD4+ T-cells in lymph nodes. Virus transmission to permissive T-cells occurs either in trans (without DCs infection, through viral capture and transmission), or in cis (following DCs productive infection, through the usual CD4-gp120 interaction), thereby inducing a robust infection. In trans infection, bound virions remain infectious over days and it is proposed that they are not degraded, but protected in non-lysosomal acidic organelles within the DCs close to the cell membrane thus contributing to the viral infectious potential during DCs' migration from the periphery to the lymphoid tissues. On arrival at lymphoid tissues, intact virions recycle back to DCs' cell surface allowing virus transmission to CD4+ T-cells.</text>
</comment>
<feature type="domain" description="Retroviral envelope protein GP41-like" evidence="37">
    <location>
        <begin position="532"/>
        <end position="720"/>
    </location>
</feature>
<comment type="similarity">
    <text evidence="33">Belongs to the HIV-1 env protein family.</text>
</comment>
<dbReference type="InterPro" id="IPR037527">
    <property type="entry name" value="Gp160"/>
</dbReference>
<dbReference type="Gene3D" id="1.10.287.210">
    <property type="match status" value="1"/>
</dbReference>
<dbReference type="Gene3D" id="1.20.5.490">
    <property type="entry name" value="Single helix bin"/>
    <property type="match status" value="1"/>
</dbReference>
<keyword evidence="18 33" id="KW-0946">Virion</keyword>
<evidence type="ECO:0000256" key="1">
    <source>
        <dbReference type="ARBA" id="ARBA00004402"/>
    </source>
</evidence>
<evidence type="ECO:0000256" key="19">
    <source>
        <dbReference type="ARBA" id="ARBA00022870"/>
    </source>
</evidence>
<dbReference type="HAMAP" id="MF_04083">
    <property type="entry name" value="HIV_ENV"/>
    <property type="match status" value="1"/>
</dbReference>
<keyword evidence="29 33" id="KW-0899">Viral immunoevasion</keyword>
<comment type="domain">
    <text evidence="33">The membrane proximal external region (MPER) present in gp41 is a tryptophan-rich region recognized by the antibodies 2F5, Z13, and 4E10. MPER seems to play a role in fusion.</text>
</comment>
<evidence type="ECO:0000256" key="28">
    <source>
        <dbReference type="ARBA" id="ARBA00023180"/>
    </source>
</evidence>
<evidence type="ECO:0000256" key="16">
    <source>
        <dbReference type="ARBA" id="ARBA00022729"/>
    </source>
</evidence>
<evidence type="ECO:0000256" key="7">
    <source>
        <dbReference type="ARBA" id="ARBA00022506"/>
    </source>
</evidence>
<keyword evidence="19 33" id="KW-1043">Host membrane</keyword>
<evidence type="ECO:0000256" key="31">
    <source>
        <dbReference type="ARBA" id="ARBA00023296"/>
    </source>
</evidence>
<comment type="PTM">
    <text evidence="33">Highly glycosylated by host. The high number of glycan on the protein is reffered to as 'glycan shield' because it contributes to hide protein sequence from adaptive immune system.</text>
</comment>
<dbReference type="GO" id="GO:0016020">
    <property type="term" value="C:membrane"/>
    <property type="evidence" value="ECO:0007669"/>
    <property type="project" value="UniProtKB-UniRule"/>
</dbReference>
<feature type="disulfide bond" evidence="33">
    <location>
        <begin position="600"/>
        <end position="606"/>
    </location>
</feature>
<dbReference type="InterPro" id="IPR000777">
    <property type="entry name" value="HIV1_Gp120"/>
</dbReference>
<evidence type="ECO:0000256" key="27">
    <source>
        <dbReference type="ARBA" id="ARBA00023157"/>
    </source>
</evidence>
<keyword evidence="10 33" id="KW-1165">Clathrin-mediated endocytosis of virus by host</keyword>
<keyword evidence="14 33" id="KW-0812">Transmembrane</keyword>
<comment type="PTM">
    <text evidence="33">Specific enzymatic cleavages in vivo yield mature proteins. Envelope glycoproteins are synthesized as a inactive precursor that is heavily N-glycosylated and processed likely by host cell furin in the Golgi to yield the mature SU and TM proteins. The cleavage site between SU and TM requires the minimal sequence [KR]-X-[KR]-R. About 2 of the 9 disulfide bonds of gp41 are reduced by P4HB/PDI, following binding to CD4 receptor.</text>
</comment>
<evidence type="ECO:0000259" key="36">
    <source>
        <dbReference type="Pfam" id="PF00516"/>
    </source>
</evidence>
<comment type="function">
    <text evidence="33">Envelope glycoprotein gp160: Oligomerizes in the host endoplasmic reticulum into predominantly trimers. In a second time, gp160 transits in the host Golgi, where glycosylation is completed. The precursor is then proteolytically cleaved in the trans-Golgi and thereby activated by cellular furin or furin-like proteases to produce gp120 and gp41.</text>
</comment>
<keyword evidence="7 33" id="KW-1168">Fusion of virus membrane with host membrane</keyword>
<evidence type="ECO:0000256" key="20">
    <source>
        <dbReference type="ARBA" id="ARBA00022879"/>
    </source>
</evidence>
<proteinExistence type="inferred from homology"/>
<feature type="disulfide bond" evidence="33">
    <location>
        <begin position="220"/>
        <end position="249"/>
    </location>
</feature>
<evidence type="ECO:0000256" key="33">
    <source>
        <dbReference type="HAMAP-Rule" id="MF_04083"/>
    </source>
</evidence>
<dbReference type="SUPFAM" id="SSF56502">
    <property type="entry name" value="gp120 core"/>
    <property type="match status" value="2"/>
</dbReference>
<comment type="subcellular location">
    <molecule>Surface protein gp120</molecule>
    <subcellularLocation>
        <location evidence="33">Virion membrane</location>
        <topology evidence="33">Peripheral membrane protein</topology>
    </subcellularLocation>
    <subcellularLocation>
        <location evidence="33">Host cell membrane</location>
        <topology evidence="33">Peripheral membrane protein</topology>
    </subcellularLocation>
    <subcellularLocation>
        <location evidence="33">Host endosome membrane</location>
        <topology evidence="33">Single-pass type I membrane protein</topology>
    </subcellularLocation>
    <text evidence="33">The surface protein is not anchored to the viral envelope, but associates with the extravirion surface through its binding to TM. It is probably concentrated at the site of budding and incorporated into the virions possibly by contacts between the cytoplasmic tail of Env and the N-terminus of Gag.</text>
</comment>
<evidence type="ECO:0000256" key="6">
    <source>
        <dbReference type="ARBA" id="ARBA00004650"/>
    </source>
</evidence>
<evidence type="ECO:0000256" key="3">
    <source>
        <dbReference type="ARBA" id="ARBA00004505"/>
    </source>
</evidence>
<feature type="region of interest" description="MPER; binding to GalCer" evidence="33">
    <location>
        <begin position="664"/>
        <end position="685"/>
    </location>
</feature>
<evidence type="ECO:0000259" key="37">
    <source>
        <dbReference type="Pfam" id="PF00517"/>
    </source>
</evidence>
<comment type="subunit">
    <text evidence="33">The mature envelope protein (Env) consists of a homotrimer of non-covalently associated gp120-gp41 heterodimers. The resulting complex protrudes from the virus surface as a spike. There seems to be as few as 10 spikes on the average virion. Surface protein gp120 interacts with host CD4, CCR5 and CXCR4. Gp120 also interacts with the C-type lectins CD209/DC-SIGN and CLEC4M/DC-SIGNR (collectively referred to as DC-SIGN(R)). Gp120 and gp41 interact with GalCer. Gp120 interacts with host ITGA4/ITGB7 complex; on CD4+ T-cells, this interaction results in rapid activation of integrin ITGAL/LFA-1, which facilitates efficient cell-to-cell spreading of HIV-1. Gp120 interacts with cell-associated heparan sulfate; this interaction increases virus infectivity on permissive cells and may be involved in infection of CD4- cells.</text>
</comment>
<evidence type="ECO:0000313" key="38">
    <source>
        <dbReference type="EMBL" id="QIU85405.1"/>
    </source>
</evidence>
<feature type="disulfide bond" evidence="33">
    <location>
        <begin position="230"/>
        <end position="241"/>
    </location>
</feature>
<dbReference type="FunFam" id="1.10.287.210:FF:000001">
    <property type="entry name" value="Envelope glycoprotein gp160"/>
    <property type="match status" value="1"/>
</dbReference>
<evidence type="ECO:0000256" key="13">
    <source>
        <dbReference type="ARBA" id="ARBA00022685"/>
    </source>
</evidence>
<feature type="coiled-coil region" evidence="33">
    <location>
        <begin position="635"/>
        <end position="669"/>
    </location>
</feature>
<dbReference type="GO" id="GO:0039654">
    <property type="term" value="P:fusion of virus membrane with host endosome membrane"/>
    <property type="evidence" value="ECO:0007669"/>
    <property type="project" value="UniProtKB-UniRule"/>
</dbReference>
<comment type="domain">
    <text evidence="33">The YXXL motif is involved in determining the exact site of viral release at the surface of infected mononuclear cells and promotes endocytosis. YXXL and di-leucine endocytosis motifs interact directly or indirectly with the clathrin adapter complexes, opperate independently, and their activities are not additive.</text>
</comment>
<comment type="subunit">
    <text evidence="32">The mature envelope protein (Env) consists of a homotrimer of non-covalently associated gp120-gp41 heterodimers. The resulting complex protrudes from the virus surface as a spike. There seems to be as few as 10 spikes on the average virion. Interacts with host CD4, CCR5 and CXCR4. Gp120 also interacts with the C-type lectins CD209/DC-SIGN and CLEC4M/DC-SIGNR (collectively referred to as DC-SIGN(R)). Gp120 and gp41 interact with GalCer. Gp120 interacts with host ITGA4/ITGB7 complex; on CD4+ T-cells, this interaction results in rapid activation of integrin ITGAL/LFA-1, which facilitates efficient cell-to-cell spreading of HIV-1. Gp120 interacts with cell-associated heparan sulfate; this interaction increases virus infectivity on permissive cells and may be involved in infection of CD4- cells.</text>
</comment>
<dbReference type="GO" id="GO:1903908">
    <property type="term" value="P:positive regulation of plasma membrane raft polarization"/>
    <property type="evidence" value="ECO:0007669"/>
    <property type="project" value="UniProtKB-UniRule"/>
</dbReference>
<evidence type="ECO:0000256" key="32">
    <source>
        <dbReference type="ARBA" id="ARBA00062028"/>
    </source>
</evidence>
<feature type="short sequence motif" description="Di-leucine internalization motif" evidence="33">
    <location>
        <begin position="857"/>
        <end position="858"/>
    </location>
</feature>
<keyword evidence="30 33" id="KW-0449">Lipoprotein</keyword>
<organism evidence="38">
    <name type="scientific">Human immunodeficiency virus type 1</name>
    <name type="common">HIV-1</name>
    <dbReference type="NCBI Taxonomy" id="11676"/>
    <lineage>
        <taxon>Viruses</taxon>
        <taxon>Riboviria</taxon>
        <taxon>Pararnavirae</taxon>
        <taxon>Artverviricota</taxon>
        <taxon>Revtraviricetes</taxon>
        <taxon>Ortervirales</taxon>
        <taxon>Retroviridae</taxon>
        <taxon>Orthoretrovirinae</taxon>
        <taxon>Lentivirus</taxon>
        <taxon>Lentivirus humimdef1</taxon>
    </lineage>
</organism>
<evidence type="ECO:0000256" key="10">
    <source>
        <dbReference type="ARBA" id="ARBA00022570"/>
    </source>
</evidence>
<evidence type="ECO:0000256" key="17">
    <source>
        <dbReference type="ARBA" id="ARBA00022804"/>
    </source>
</evidence>
<evidence type="ECO:0000256" key="12">
    <source>
        <dbReference type="ARBA" id="ARBA00022595"/>
    </source>
</evidence>
<gene>
    <name evidence="33 38" type="primary">env</name>
</gene>
<keyword evidence="25 33" id="KW-0472">Membrane</keyword>
<feature type="domain" description="Human immunodeficiency virus 1 envelope glycoprotein Gp120" evidence="36">
    <location>
        <begin position="32"/>
        <end position="512"/>
    </location>
</feature>
<dbReference type="Pfam" id="PF00517">
    <property type="entry name" value="GP41"/>
    <property type="match status" value="1"/>
</dbReference>
<keyword evidence="31 33" id="KW-1160">Virus entry into host cell</keyword>
<comment type="miscellaneous">
    <text evidence="33">HIV-1 lineages are divided in three main groups, M (for Major), O (for Outlier), and N (for New, or Non-M, Non-O). The vast majority of strains found worldwide belong to the group M. Group O seems to be endemic to and largely confined to Cameroon and neighboring countries in West Central Africa, where these viruses represent a small minority of HIV-1 strains. The group N is represented by a limited number of isolates from Cameroonian persons. The group M is further subdivided in 9 clades or subtypes (A to D, F to H, J and K).</text>
</comment>
<feature type="site" description="Cleavage; by host furin" evidence="33">
    <location>
        <begin position="512"/>
        <end position="513"/>
    </location>
</feature>
<reference evidence="38" key="1">
    <citation type="journal article" date="2020" name="J. Clin. Invest.">
        <title>Longitudinal study reveals HIV-1-infected CD4+ T cell dynamics during long-term antiretroviral therapy.</title>
        <authorList>
            <person name="Antar A.A.R."/>
            <person name="Jenike K.M."/>
            <person name="Jang S."/>
            <person name="Rigau D.N."/>
            <person name="Reeves D.B."/>
            <person name="Hoh R."/>
            <person name="Krone M.R."/>
            <person name="Keruly J.C."/>
            <person name="Moore R.D."/>
            <person name="Schiffer J.T."/>
            <person name="Nonyane B.A."/>
            <person name="Hecht F.M."/>
            <person name="Deeks S.G."/>
            <person name="Siliciano J.D."/>
            <person name="Ho Y.C."/>
            <person name="Siliciano R.F."/>
        </authorList>
    </citation>
    <scope>NUCLEOTIDE SEQUENCE</scope>
    <source>
        <strain evidence="38">058302_H03</strain>
    </source>
</reference>
<evidence type="ECO:0000256" key="21">
    <source>
        <dbReference type="ARBA" id="ARBA00022890"/>
    </source>
</evidence>
<evidence type="ECO:0000256" key="14">
    <source>
        <dbReference type="ARBA" id="ARBA00022692"/>
    </source>
</evidence>
<evidence type="ECO:0000256" key="4">
    <source>
        <dbReference type="ARBA" id="ARBA00004563"/>
    </source>
</evidence>
<dbReference type="Gene3D" id="2.170.40.20">
    <property type="entry name" value="Human immunodeficiency virus 1, Gp160, envelope glycoprotein"/>
    <property type="match status" value="2"/>
</dbReference>
<keyword evidence="16 33" id="KW-0732">Signal</keyword>
<dbReference type="InterPro" id="IPR036377">
    <property type="entry name" value="Gp120_core_sf"/>
</dbReference>
<keyword evidence="23 33" id="KW-1039">Host endosome</keyword>
<comment type="PTM">
    <text evidence="33">Palmitoylation of the transmembrane protein and of Env polyprotein (prior to its proteolytic cleavage) is essential for their association with host cell membrane lipid rafts. Palmitoylation is therefore required for envelope trafficking to classical lipid rafts, but not for viral replication.</text>
</comment>
<evidence type="ECO:0000256" key="24">
    <source>
        <dbReference type="ARBA" id="ARBA00023054"/>
    </source>
</evidence>
<keyword evidence="15 33" id="KW-0053">Apoptosis</keyword>
<feature type="chain" id="PRO_5026400871" description="Envelope glycoprotein gp160" evidence="33">
    <location>
        <begin position="31"/>
        <end position="858"/>
    </location>
</feature>
<dbReference type="GO" id="GO:0052031">
    <property type="term" value="P:symbiont-mediated perturbation of host defense response"/>
    <property type="evidence" value="ECO:0007669"/>
    <property type="project" value="UniProtKB-UniRule"/>
</dbReference>
<keyword evidence="13 33" id="KW-0165">Cleavage on pair of basic residues</keyword>
<evidence type="ECO:0000256" key="23">
    <source>
        <dbReference type="ARBA" id="ARBA00023046"/>
    </source>
</evidence>
<evidence type="ECO:0000256" key="30">
    <source>
        <dbReference type="ARBA" id="ARBA00023288"/>
    </source>
</evidence>
<dbReference type="Pfam" id="PF00516">
    <property type="entry name" value="GP120"/>
    <property type="match status" value="1"/>
</dbReference>
<comment type="subcellular location">
    <molecule>Transmembrane protein gp41</molecule>
    <subcellularLocation>
        <location evidence="33">Virion membrane</location>
        <topology evidence="33">Single-pass type I membrane protein</topology>
    </subcellularLocation>
    <subcellularLocation>
        <location evidence="33">Host cell membrane</location>
        <topology evidence="33">Single-pass type I membrane protein</topology>
    </subcellularLocation>
    <subcellularLocation>
        <location evidence="33">Host endosome membrane</location>
        <topology evidence="33">Single-pass type I membrane protein</topology>
    </subcellularLocation>
    <text evidence="33">It is probably concentrated at the site of budding and incorporated into the virions possibly by contacts between the cytoplasmic tail of Env and the N-terminus of Gag.</text>
</comment>
<dbReference type="GO" id="GO:0020002">
    <property type="term" value="C:host cell plasma membrane"/>
    <property type="evidence" value="ECO:0007669"/>
    <property type="project" value="UniProtKB-SubCell"/>
</dbReference>
<dbReference type="SUPFAM" id="SSF58069">
    <property type="entry name" value="Virus ectodomain"/>
    <property type="match status" value="1"/>
</dbReference>
<keyword evidence="26 33" id="KW-0564">Palmitate</keyword>
<keyword evidence="11 33" id="KW-0945">Host-virus interaction</keyword>
<dbReference type="FunFam" id="1.20.5.490:FF:000001">
    <property type="entry name" value="Envelope glycoprotein gp160"/>
    <property type="match status" value="1"/>
</dbReference>
<dbReference type="GO" id="GO:0055036">
    <property type="term" value="C:virion membrane"/>
    <property type="evidence" value="ECO:0007669"/>
    <property type="project" value="UniProtKB-SubCell"/>
</dbReference>
<dbReference type="FunFam" id="2.170.40.20:FF:000003">
    <property type="entry name" value="Envelope glycoprotein gp160"/>
    <property type="match status" value="1"/>
</dbReference>
<keyword evidence="20 33" id="KW-0261">Viral envelope protein</keyword>
<evidence type="ECO:0000256" key="5">
    <source>
        <dbReference type="ARBA" id="ARBA00004578"/>
    </source>
</evidence>
<sequence length="858" mass="96839">MRVREMKRHWQHLWGMMLLGMLMICSAKGEGLWVTVYYGVPVWKEATTTLFCASDAKAYETEKHNVWATHACVPTDPNPQEVVLENVTENFNMWKNDMVEQMHMDIISLWDQSLKPCVKLTPLCITLNCTEVNNSTIDSNSSSANISEGKMREDMRNCSFNVTTNIRDKVTKEYALFYKLDVIPIDNSNNTSYRLINCNTSVITQACPKVSFEPIPIHYCAPAGFAILKCNDKKFNGSGPCTNVSTVQCTHGIRPVVSTQLLLNGSLAEEEVVIRSENFTNNAKNIIVQLNETIQIHCTRPGNNTRKSIPIGPGRAFFATGEITGDIRQAHCNISEAKWHKTLKQVVTKLGEQFGNKIISFQPPSPGGDQEIMTHSFNCGGEFFYCNTTKLFNSTWNATGTNITEIGTEENGTITLPCRIKQIINLWQEVGKAMYAPPIKGYINCTSNITGILLTRDGGGTNGTANETFRPGGGNMKDNWRSELYKYKIVKIEPLGIAPTRAKRRVVQREKRAVGTMGAMFLGFLGAAGSTMGAASMTLTVQARLLLSGIVQQQNNLLKAIEAQQHLLQLTVWGIKQLQARVLTVERYLKDQQLLGIWGCSGKLICTTAVPWNSSWSNKSQEEIWNNMTWMQWEREIGNYTDLIYNLLEKSQNQQEKNEQELLELDQWANLWSWFSITNWLWYIRIFIMVVGGLIGLRIVFAILSLVNRVRQGYSPLSLQTHFPTPRGPDRPEGIEEGGGERDRDTSTRLVAGFLPLVWDDLRSLGIFLYHHLRDLLLIAARIVELLGRRGWEALKYWWNLLQYWSQELKNSAVSLFDATAIAVAEGTDRIIGAVQRIVEAILNIPRRIRQGLERALL</sequence>
<feature type="region of interest" description="Disordered" evidence="35">
    <location>
        <begin position="720"/>
        <end position="745"/>
    </location>
</feature>
<dbReference type="GO" id="GO:0019062">
    <property type="term" value="P:virion attachment to host cell"/>
    <property type="evidence" value="ECO:0007669"/>
    <property type="project" value="UniProtKB-UniRule"/>
</dbReference>
<accession>A0A6H0JWV6</accession>
<evidence type="ECO:0000256" key="11">
    <source>
        <dbReference type="ARBA" id="ARBA00022581"/>
    </source>
</evidence>
<evidence type="ECO:0000256" key="9">
    <source>
        <dbReference type="ARBA" id="ARBA00022511"/>
    </source>
</evidence>
<keyword evidence="24 33" id="KW-0175">Coiled coil</keyword>
<evidence type="ECO:0000256" key="8">
    <source>
        <dbReference type="ARBA" id="ARBA00022510"/>
    </source>
</evidence>
<dbReference type="FunFam" id="2.170.40.20:FF:000001">
    <property type="entry name" value="Envelope glycoprotein gp160"/>
    <property type="match status" value="1"/>
</dbReference>
<comment type="miscellaneous">
    <text evidence="33">Inhibitors targeting HIV-1 viral envelope proteins are used as antiretroviral drugs. Attachment of virions to the cell surface via non-specific interactions and CD4 binding can be blocked by inhibitors that include cyanovirin-N, cyclotriazadisulfonamide analogs, PRO 2000, TNX 355 and PRO 542. In addition, BMS 806 can block CD4-induced conformational changes. Env interactions with the coreceptor molecules can be targeted by CCR5 antagonists including SCH-D, maraviroc (UK 427857) and aplaviroc (GW 873140), and the CXCR4 antagonist AMD 070. Fusion of viral and cellular membranes can be inhibited by peptides such as enfuvirtide and tifuvirtide (T 1249). Resistance to inhibitors associated with mutations in Env are observed. Most of the time, single mutations confer only a modest reduction in drug susceptibility. Combination of several mutations is usually required to develop a high-level drug resistance.</text>
</comment>
<dbReference type="GO" id="GO:0019031">
    <property type="term" value="C:viral envelope"/>
    <property type="evidence" value="ECO:0007669"/>
    <property type="project" value="UniProtKB-KW"/>
</dbReference>
<evidence type="ECO:0000256" key="35">
    <source>
        <dbReference type="SAM" id="MobiDB-lite"/>
    </source>
</evidence>
<protein>
    <recommendedName>
        <fullName evidence="33">Envelope glycoprotein gp160</fullName>
    </recommendedName>
    <alternativeName>
        <fullName evidence="33">Env polyprotein</fullName>
    </alternativeName>
    <component>
        <recommendedName>
            <fullName evidence="33">Surface protein gp120</fullName>
            <shortName evidence="33">SU</shortName>
        </recommendedName>
        <alternativeName>
            <fullName evidence="33">Glycoprotein 120</fullName>
            <shortName evidence="33">gp120</shortName>
        </alternativeName>
    </component>
    <component>
        <recommendedName>
            <fullName evidence="33">Transmembrane protein gp41</fullName>
            <shortName evidence="33">TM</shortName>
        </recommendedName>
        <alternativeName>
            <fullName evidence="33">Glycoprotein 41</fullName>
            <shortName evidence="33">gp41</shortName>
        </alternativeName>
    </component>
</protein>
<evidence type="ECO:0000256" key="2">
    <source>
        <dbReference type="ARBA" id="ARBA00004433"/>
    </source>
</evidence>
<keyword evidence="9 33" id="KW-1032">Host cell membrane</keyword>
<reference evidence="38" key="2">
    <citation type="submission" date="2020-02" db="EMBL/GenBank/DDBJ databases">
        <authorList>
            <person name="Antar A."/>
            <person name="Jenike K."/>
            <person name="Jang S."/>
            <person name="Rigau D."/>
            <person name="Reeves D."/>
            <person name="Hoh R."/>
            <person name="Krone M."/>
            <person name="Keruly J."/>
            <person name="Moore R."/>
            <person name="Schiffer J."/>
            <person name="Nonyane B."/>
            <person name="Hecht F."/>
            <person name="Deeks S."/>
            <person name="Siliciano J."/>
            <person name="Ho Y.-C."/>
            <person name="Siliciano R."/>
        </authorList>
    </citation>
    <scope>NUCLEOTIDE SEQUENCE</scope>
    <source>
        <strain evidence="38">058302_H03</strain>
    </source>
</reference>
<dbReference type="GO" id="GO:1903911">
    <property type="term" value="P:positive regulation of receptor clustering"/>
    <property type="evidence" value="ECO:0007669"/>
    <property type="project" value="UniProtKB-UniRule"/>
</dbReference>
<comment type="domain">
    <text evidence="33">Some of the most genetically diverse regions of the viral genome are present in Env. They are called variable regions 1 through 5 (V1 through V5). Coreceptor usage of gp120 is determined mainly by the primary structure of the third variable region (V3) in the outer domain of gp120. The sequence of V3 determines which coreceptor, CCR5 and/or CXCR4 (corresponding to R5/macrophage, X4/T cell and R5X4/T cell and macrophage tropism), is used to trigger the fusion potential of the Env complex, and hence which cells the virus can infect. Binding to CCR5 involves a region adjacent in addition to V3.</text>
</comment>
<evidence type="ECO:0000256" key="29">
    <source>
        <dbReference type="ARBA" id="ARBA00023280"/>
    </source>
</evidence>
<keyword evidence="27 33" id="KW-1015">Disulfide bond</keyword>
<feature type="region of interest" description="Immunosuppression" evidence="33">
    <location>
        <begin position="576"/>
        <end position="594"/>
    </location>
</feature>
<comment type="subcellular location">
    <subcellularLocation>
        <location evidence="3">Host cell membrane</location>
        <topology evidence="3">Peripheral membrane protein</topology>
    </subcellularLocation>
    <subcellularLocation>
        <location evidence="1">Host cell membrane</location>
        <topology evidence="1">Single-pass type I membrane protein</topology>
    </subcellularLocation>
    <subcellularLocation>
        <location evidence="2">Host endosome membrane</location>
        <topology evidence="2">Peripheral membrane protein</topology>
    </subcellularLocation>
    <subcellularLocation>
        <location evidence="5">Host endosome membrane</location>
        <topology evidence="5">Single-pass type I membrane protein</topology>
    </subcellularLocation>
    <subcellularLocation>
        <location evidence="6">Virion membrane</location>
        <topology evidence="6">Peripheral membrane protein</topology>
    </subcellularLocation>
    <subcellularLocation>
        <location evidence="4">Virion membrane</location>
        <topology evidence="4">Single-pass type I membrane protein</topology>
    </subcellularLocation>
</comment>
<feature type="short sequence motif" description="YXXL motif; contains endocytosis signal" evidence="33">
    <location>
        <begin position="714"/>
        <end position="717"/>
    </location>
</feature>
<dbReference type="GO" id="GO:0075512">
    <property type="term" value="P:clathrin-dependent endocytosis of virus by host cell"/>
    <property type="evidence" value="ECO:0007669"/>
    <property type="project" value="UniProtKB-UniRule"/>
</dbReference>
<keyword evidence="17 33" id="KW-1161">Viral attachment to host cell</keyword>
<keyword evidence="8 33" id="KW-1170">Fusion of virus membrane with host endosomal membrane</keyword>
<evidence type="ECO:0000256" key="25">
    <source>
        <dbReference type="ARBA" id="ARBA00023136"/>
    </source>
</evidence>
<comment type="domain">
    <text evidence="33 34">The 17 amino acids long immunosuppressive region is present in many retroviral envelope proteins. Synthetic peptides derived from this relatively conserved sequence inhibit immune function in vitro and in vivo.</text>
</comment>
<dbReference type="EMBL" id="MT033884">
    <property type="protein sequence ID" value="QIU85405.1"/>
    <property type="molecule type" value="Genomic_DNA"/>
</dbReference>
<dbReference type="GO" id="GO:0044175">
    <property type="term" value="C:host cell endosome membrane"/>
    <property type="evidence" value="ECO:0007669"/>
    <property type="project" value="UniProtKB-SubCell"/>
</dbReference>
<feature type="compositionally biased region" description="Basic and acidic residues" evidence="35">
    <location>
        <begin position="728"/>
        <end position="745"/>
    </location>
</feature>
<keyword evidence="12 33" id="KW-1162">Viral penetration into host cytoplasm</keyword>
<organismHost>
    <name type="scientific">Homo sapiens</name>
    <name type="common">Human</name>
    <dbReference type="NCBI Taxonomy" id="9606"/>
</organismHost>
<name>A0A6H0JWV6_HV1</name>
<feature type="topological domain" description="Cytoplasmic" evidence="33">
    <location>
        <begin position="708"/>
        <end position="858"/>
    </location>
</feature>
<feature type="chain" id="PRO_5026400872" description="Transmembrane protein gp41" evidence="33">
    <location>
        <begin position="513"/>
        <end position="858"/>
    </location>
</feature>
<feature type="transmembrane region" description="Helical" evidence="34">
    <location>
        <begin position="680"/>
        <end position="707"/>
    </location>
</feature>
<evidence type="ECO:0000256" key="18">
    <source>
        <dbReference type="ARBA" id="ARBA00022844"/>
    </source>
</evidence>
<dbReference type="InterPro" id="IPR000328">
    <property type="entry name" value="GP41-like"/>
</dbReference>